<dbReference type="InterPro" id="IPR038050">
    <property type="entry name" value="Neuro_actylchol_rec"/>
</dbReference>
<dbReference type="CDD" id="cd19051">
    <property type="entry name" value="LGIC_TM_cation"/>
    <property type="match status" value="1"/>
</dbReference>
<evidence type="ECO:0000256" key="7">
    <source>
        <dbReference type="ARBA" id="ARBA00023065"/>
    </source>
</evidence>
<comment type="similarity">
    <text evidence="1">Belongs to the ligand-gated ion channel (TC 1.A.9) family. Acetylcholine receptor (TC 1.A.9.1) subfamily.</text>
</comment>
<dbReference type="GO" id="GO:0004888">
    <property type="term" value="F:transmembrane signaling receptor activity"/>
    <property type="evidence" value="ECO:0007669"/>
    <property type="project" value="InterPro"/>
</dbReference>
<keyword evidence="3" id="KW-1003">Cell membrane</keyword>
<keyword evidence="4 15" id="KW-0812">Transmembrane</keyword>
<evidence type="ECO:0000256" key="12">
    <source>
        <dbReference type="ARBA" id="ARBA00023286"/>
    </source>
</evidence>
<gene>
    <name evidence="19" type="ORF">V1264_002113</name>
</gene>
<evidence type="ECO:0000259" key="18">
    <source>
        <dbReference type="Pfam" id="PF02932"/>
    </source>
</evidence>
<dbReference type="PRINTS" id="PR00254">
    <property type="entry name" value="NICOTINICR"/>
</dbReference>
<protein>
    <submittedName>
        <fullName evidence="19">Uncharacterized protein</fullName>
    </submittedName>
</protein>
<evidence type="ECO:0000256" key="3">
    <source>
        <dbReference type="ARBA" id="ARBA00022475"/>
    </source>
</evidence>
<dbReference type="InterPro" id="IPR006202">
    <property type="entry name" value="Neur_chan_lig-bd"/>
</dbReference>
<name>A0AAN9C3B2_9CAEN</name>
<keyword evidence="7 15" id="KW-0406">Ion transport</keyword>
<feature type="transmembrane region" description="Helical" evidence="15">
    <location>
        <begin position="474"/>
        <end position="494"/>
    </location>
</feature>
<accession>A0AAN9C3B2</accession>
<keyword evidence="8 15" id="KW-0472">Membrane</keyword>
<evidence type="ECO:0000256" key="4">
    <source>
        <dbReference type="ARBA" id="ARBA00022692"/>
    </source>
</evidence>
<evidence type="ECO:0000313" key="19">
    <source>
        <dbReference type="EMBL" id="KAK7116429.1"/>
    </source>
</evidence>
<keyword evidence="11" id="KW-0325">Glycoprotein</keyword>
<evidence type="ECO:0000256" key="2">
    <source>
        <dbReference type="ARBA" id="ARBA00022448"/>
    </source>
</evidence>
<evidence type="ECO:0000256" key="9">
    <source>
        <dbReference type="ARBA" id="ARBA00023157"/>
    </source>
</evidence>
<keyword evidence="2 15" id="KW-0813">Transport</keyword>
<keyword evidence="10" id="KW-0675">Receptor</keyword>
<dbReference type="GO" id="GO:0022848">
    <property type="term" value="F:acetylcholine-gated monoatomic cation-selective channel activity"/>
    <property type="evidence" value="ECO:0007669"/>
    <property type="project" value="InterPro"/>
</dbReference>
<dbReference type="InterPro" id="IPR006201">
    <property type="entry name" value="Neur_channel"/>
</dbReference>
<dbReference type="Proteomes" id="UP001374579">
    <property type="component" value="Unassembled WGS sequence"/>
</dbReference>
<feature type="transmembrane region" description="Helical" evidence="15">
    <location>
        <begin position="317"/>
        <end position="340"/>
    </location>
</feature>
<dbReference type="InterPro" id="IPR036734">
    <property type="entry name" value="Neur_chan_lig-bd_sf"/>
</dbReference>
<dbReference type="Gene3D" id="1.20.58.390">
    <property type="entry name" value="Neurotransmitter-gated ion-channel transmembrane domain"/>
    <property type="match status" value="1"/>
</dbReference>
<feature type="region of interest" description="Disordered" evidence="16">
    <location>
        <begin position="418"/>
        <end position="447"/>
    </location>
</feature>
<keyword evidence="13 15" id="KW-0407">Ion channel</keyword>
<evidence type="ECO:0000256" key="15">
    <source>
        <dbReference type="RuleBase" id="RU000687"/>
    </source>
</evidence>
<evidence type="ECO:0000256" key="8">
    <source>
        <dbReference type="ARBA" id="ARBA00023136"/>
    </source>
</evidence>
<dbReference type="CDD" id="cd18997">
    <property type="entry name" value="LGIC_ECD_nAChR"/>
    <property type="match status" value="1"/>
</dbReference>
<evidence type="ECO:0000313" key="20">
    <source>
        <dbReference type="Proteomes" id="UP001374579"/>
    </source>
</evidence>
<evidence type="ECO:0000256" key="16">
    <source>
        <dbReference type="SAM" id="MobiDB-lite"/>
    </source>
</evidence>
<dbReference type="SUPFAM" id="SSF90112">
    <property type="entry name" value="Neurotransmitter-gated ion-channel transmembrane pore"/>
    <property type="match status" value="1"/>
</dbReference>
<feature type="domain" description="Neurotransmitter-gated ion-channel ligand-binding" evidence="17">
    <location>
        <begin position="46"/>
        <end position="255"/>
    </location>
</feature>
<keyword evidence="5 15" id="KW-1133">Transmembrane helix</keyword>
<reference evidence="19 20" key="1">
    <citation type="submission" date="2024-02" db="EMBL/GenBank/DDBJ databases">
        <title>Chromosome-scale genome assembly of the rough periwinkle Littorina saxatilis.</title>
        <authorList>
            <person name="De Jode A."/>
            <person name="Faria R."/>
            <person name="Formenti G."/>
            <person name="Sims Y."/>
            <person name="Smith T.P."/>
            <person name="Tracey A."/>
            <person name="Wood J.M.D."/>
            <person name="Zagrodzka Z.B."/>
            <person name="Johannesson K."/>
            <person name="Butlin R.K."/>
            <person name="Leder E.H."/>
        </authorList>
    </citation>
    <scope>NUCLEOTIDE SEQUENCE [LARGE SCALE GENOMIC DNA]</scope>
    <source>
        <strain evidence="19">Snail1</strain>
        <tissue evidence="19">Muscle</tissue>
    </source>
</reference>
<comment type="subcellular location">
    <subcellularLocation>
        <location evidence="14">Synaptic cell membrane</location>
        <topology evidence="14">Multi-pass membrane protein</topology>
    </subcellularLocation>
</comment>
<keyword evidence="6" id="KW-0770">Synapse</keyword>
<dbReference type="PANTHER" id="PTHR18945">
    <property type="entry name" value="NEUROTRANSMITTER GATED ION CHANNEL"/>
    <property type="match status" value="1"/>
</dbReference>
<keyword evidence="9" id="KW-1015">Disulfide bond</keyword>
<feature type="domain" description="Neurotransmitter-gated ion-channel transmembrane" evidence="18">
    <location>
        <begin position="263"/>
        <end position="487"/>
    </location>
</feature>
<dbReference type="FunFam" id="2.70.170.10:FF:000016">
    <property type="entry name" value="Nicotinic acetylcholine receptor subunit"/>
    <property type="match status" value="1"/>
</dbReference>
<sequence>MPKPRKAGSVGPSASRGMANVLGLCCLWIAVFTLPVSGGTTMGPEHKLFMKLFNNYSSESRPVTNASHPVTVKFAISFNQLLDLDEKNQILTTSVWIYEDWIDENLMWKPKHFNGQRSLMIPANYIWLPDIFIFNIAGESIDGFVNVTGSKVAVQHTGHVRWMVPLIVNSACAVDVTYFPYDQQICEVKFGSWIYDLAQLDLRLTLERPDLEQYVMNSEYDLVNVSLIREVLDSSCCPGDGLHAMVNFKIHLSRKSLYYDYIVIAPTIMLCVLTLASFLLPCHKGEKIAIGLTVFLTLYVLQLRIADNVPDTNSTPILIVFLFMVMTFNCISLIMATIVMNIKKRGDEKQCPDVPTWMLWLCHNVLSKIVCTRYLWRDDIPQPSNNEEDAVYGHVMGRDANVITDDTATSEFLTPMTSSATSHLRQRRGQKPRATDEGEGEASEGEEDMIVSPAERMFHMKRQWFFVAEVADKFAFLIYLISMAFTIFMILYVVPVHMRNDPVMT</sequence>
<dbReference type="InterPro" id="IPR036719">
    <property type="entry name" value="Neuro-gated_channel_TM_sf"/>
</dbReference>
<evidence type="ECO:0000256" key="13">
    <source>
        <dbReference type="ARBA" id="ARBA00023303"/>
    </source>
</evidence>
<dbReference type="Pfam" id="PF02931">
    <property type="entry name" value="Neur_chan_LBD"/>
    <property type="match status" value="1"/>
</dbReference>
<dbReference type="PRINTS" id="PR00252">
    <property type="entry name" value="NRIONCHANNEL"/>
</dbReference>
<keyword evidence="20" id="KW-1185">Reference proteome</keyword>
<feature type="transmembrane region" description="Helical" evidence="15">
    <location>
        <begin position="258"/>
        <end position="281"/>
    </location>
</feature>
<dbReference type="SUPFAM" id="SSF63712">
    <property type="entry name" value="Nicotinic receptor ligand binding domain-like"/>
    <property type="match status" value="1"/>
</dbReference>
<dbReference type="PROSITE" id="PS00236">
    <property type="entry name" value="NEUROTR_ION_CHANNEL"/>
    <property type="match status" value="1"/>
</dbReference>
<evidence type="ECO:0000256" key="1">
    <source>
        <dbReference type="ARBA" id="ARBA00009237"/>
    </source>
</evidence>
<evidence type="ECO:0000256" key="11">
    <source>
        <dbReference type="ARBA" id="ARBA00023180"/>
    </source>
</evidence>
<dbReference type="InterPro" id="IPR002394">
    <property type="entry name" value="Nicotinic_acetylcholine_rcpt"/>
</dbReference>
<evidence type="ECO:0000256" key="14">
    <source>
        <dbReference type="ARBA" id="ARBA00034099"/>
    </source>
</evidence>
<dbReference type="InterPro" id="IPR018000">
    <property type="entry name" value="Neurotransmitter_ion_chnl_CS"/>
</dbReference>
<dbReference type="InterPro" id="IPR006029">
    <property type="entry name" value="Neurotrans-gated_channel_TM"/>
</dbReference>
<dbReference type="EMBL" id="JBAMIC010000001">
    <property type="protein sequence ID" value="KAK7116429.1"/>
    <property type="molecule type" value="Genomic_DNA"/>
</dbReference>
<dbReference type="Pfam" id="PF02932">
    <property type="entry name" value="Neur_chan_memb"/>
    <property type="match status" value="1"/>
</dbReference>
<evidence type="ECO:0000256" key="10">
    <source>
        <dbReference type="ARBA" id="ARBA00023170"/>
    </source>
</evidence>
<proteinExistence type="inferred from homology"/>
<evidence type="ECO:0000256" key="5">
    <source>
        <dbReference type="ARBA" id="ARBA00022989"/>
    </source>
</evidence>
<dbReference type="AlphaFoldDB" id="A0AAN9C3B2"/>
<keyword evidence="12" id="KW-1071">Ligand-gated ion channel</keyword>
<comment type="caution">
    <text evidence="19">The sequence shown here is derived from an EMBL/GenBank/DDBJ whole genome shotgun (WGS) entry which is preliminary data.</text>
</comment>
<dbReference type="GO" id="GO:0045211">
    <property type="term" value="C:postsynaptic membrane"/>
    <property type="evidence" value="ECO:0007669"/>
    <property type="project" value="InterPro"/>
</dbReference>
<organism evidence="19 20">
    <name type="scientific">Littorina saxatilis</name>
    <dbReference type="NCBI Taxonomy" id="31220"/>
    <lineage>
        <taxon>Eukaryota</taxon>
        <taxon>Metazoa</taxon>
        <taxon>Spiralia</taxon>
        <taxon>Lophotrochozoa</taxon>
        <taxon>Mollusca</taxon>
        <taxon>Gastropoda</taxon>
        <taxon>Caenogastropoda</taxon>
        <taxon>Littorinimorpha</taxon>
        <taxon>Littorinoidea</taxon>
        <taxon>Littorinidae</taxon>
        <taxon>Littorina</taxon>
    </lineage>
</organism>
<evidence type="ECO:0000259" key="17">
    <source>
        <dbReference type="Pfam" id="PF02931"/>
    </source>
</evidence>
<evidence type="ECO:0000256" key="6">
    <source>
        <dbReference type="ARBA" id="ARBA00023018"/>
    </source>
</evidence>
<feature type="compositionally biased region" description="Acidic residues" evidence="16">
    <location>
        <begin position="437"/>
        <end position="447"/>
    </location>
</feature>
<feature type="transmembrane region" description="Helical" evidence="15">
    <location>
        <begin position="288"/>
        <end position="305"/>
    </location>
</feature>
<dbReference type="Gene3D" id="2.70.170.10">
    <property type="entry name" value="Neurotransmitter-gated ion-channel ligand-binding domain"/>
    <property type="match status" value="1"/>
</dbReference>